<evidence type="ECO:0000313" key="1">
    <source>
        <dbReference type="EMBL" id="SEO35785.1"/>
    </source>
</evidence>
<accession>A0A1H8P1R0</accession>
<gene>
    <name evidence="1" type="ORF">SAMN04487948_10245</name>
</gene>
<name>A0A1H8P1R0_9EURY</name>
<keyword evidence="2" id="KW-1185">Reference proteome</keyword>
<sequence length="86" mass="9638">MIPLVGVSVDLNLFESDILVKCQRGLLVDVFSVNYGVFSEGKSDFSIKGVGEEIKQMILVDFTVCLLGRRHTFCKQKSQLTGFVMY</sequence>
<dbReference type="Proteomes" id="UP000199126">
    <property type="component" value="Unassembled WGS sequence"/>
</dbReference>
<reference evidence="2" key="1">
    <citation type="submission" date="2016-10" db="EMBL/GenBank/DDBJ databases">
        <authorList>
            <person name="Varghese N."/>
            <person name="Submissions S."/>
        </authorList>
    </citation>
    <scope>NUCLEOTIDE SEQUENCE [LARGE SCALE GENOMIC DNA]</scope>
    <source>
        <strain evidence="2">CGMCC 1.10121</strain>
    </source>
</reference>
<organism evidence="1 2">
    <name type="scientific">Halogranum amylolyticum</name>
    <dbReference type="NCBI Taxonomy" id="660520"/>
    <lineage>
        <taxon>Archaea</taxon>
        <taxon>Methanobacteriati</taxon>
        <taxon>Methanobacteriota</taxon>
        <taxon>Stenosarchaea group</taxon>
        <taxon>Halobacteria</taxon>
        <taxon>Halobacteriales</taxon>
        <taxon>Haloferacaceae</taxon>
    </lineage>
</organism>
<proteinExistence type="predicted"/>
<protein>
    <submittedName>
        <fullName evidence="1">Uncharacterized protein</fullName>
    </submittedName>
</protein>
<dbReference type="AlphaFoldDB" id="A0A1H8P1R0"/>
<evidence type="ECO:0000313" key="2">
    <source>
        <dbReference type="Proteomes" id="UP000199126"/>
    </source>
</evidence>
<dbReference type="EMBL" id="FODV01000002">
    <property type="protein sequence ID" value="SEO35785.1"/>
    <property type="molecule type" value="Genomic_DNA"/>
</dbReference>